<keyword evidence="6" id="KW-1185">Reference proteome</keyword>
<reference evidence="5 6" key="1">
    <citation type="submission" date="2020-01" db="EMBL/GenBank/DDBJ databases">
        <title>Investigation of new actinobacteria for the biodesulphurisation of diesel fuel.</title>
        <authorList>
            <person name="Athi Narayanan S.M."/>
        </authorList>
    </citation>
    <scope>NUCLEOTIDE SEQUENCE [LARGE SCALE GENOMIC DNA]</scope>
    <source>
        <strain evidence="5 6">213E</strain>
    </source>
</reference>
<dbReference type="Gene3D" id="3.30.300.30">
    <property type="match status" value="1"/>
</dbReference>
<accession>A0A7K3LKM6</accession>
<dbReference type="PANTHER" id="PTHR43201:SF5">
    <property type="entry name" value="MEDIUM-CHAIN ACYL-COA LIGASE ACSF2, MITOCHONDRIAL"/>
    <property type="match status" value="1"/>
</dbReference>
<dbReference type="Pfam" id="PF00501">
    <property type="entry name" value="AMP-binding"/>
    <property type="match status" value="1"/>
</dbReference>
<evidence type="ECO:0000256" key="2">
    <source>
        <dbReference type="ARBA" id="ARBA00022598"/>
    </source>
</evidence>
<organism evidence="5 6">
    <name type="scientific">Gordonia desulfuricans</name>
    <dbReference type="NCBI Taxonomy" id="89051"/>
    <lineage>
        <taxon>Bacteria</taxon>
        <taxon>Bacillati</taxon>
        <taxon>Actinomycetota</taxon>
        <taxon>Actinomycetes</taxon>
        <taxon>Mycobacteriales</taxon>
        <taxon>Gordoniaceae</taxon>
        <taxon>Gordonia</taxon>
    </lineage>
</organism>
<name>A0A7K3LKM6_9ACTN</name>
<dbReference type="InterPro" id="IPR042099">
    <property type="entry name" value="ANL_N_sf"/>
</dbReference>
<dbReference type="InterPro" id="IPR020845">
    <property type="entry name" value="AMP-binding_CS"/>
</dbReference>
<dbReference type="PROSITE" id="PS00455">
    <property type="entry name" value="AMP_BINDING"/>
    <property type="match status" value="1"/>
</dbReference>
<dbReference type="InterPro" id="IPR000873">
    <property type="entry name" value="AMP-dep_synth/lig_dom"/>
</dbReference>
<evidence type="ECO:0000313" key="5">
    <source>
        <dbReference type="EMBL" id="NDK88784.1"/>
    </source>
</evidence>
<dbReference type="PANTHER" id="PTHR43201">
    <property type="entry name" value="ACYL-COA SYNTHETASE"/>
    <property type="match status" value="1"/>
</dbReference>
<keyword evidence="2 5" id="KW-0436">Ligase</keyword>
<evidence type="ECO:0000313" key="6">
    <source>
        <dbReference type="Proteomes" id="UP000466307"/>
    </source>
</evidence>
<dbReference type="AlphaFoldDB" id="A0A7K3LKM6"/>
<comment type="caution">
    <text evidence="5">The sequence shown here is derived from an EMBL/GenBank/DDBJ whole genome shotgun (WGS) entry which is preliminary data.</text>
</comment>
<dbReference type="EMBL" id="JAADZU010000008">
    <property type="protein sequence ID" value="NDK88784.1"/>
    <property type="molecule type" value="Genomic_DNA"/>
</dbReference>
<evidence type="ECO:0000259" key="4">
    <source>
        <dbReference type="Pfam" id="PF13193"/>
    </source>
</evidence>
<sequence>MTASTDAAVAFGQAMARPTGPDGAFELVTEPVLGPAIPVMKNRLRAVADLLPRSLRWGAADYIVTADRRISYLEHARAVAALATALRDRYGVTPGDRVGILAANTPEWVTAFWATQALGAVTVGLNAWWTPRETAYAVDHSRPTILVVDAKRASALPELPDSVTVLTMEEDLPALIVEFTGSPMPTVEVDEDDPSVILYTSGTSGRPKGALHSQRNLLAVVDYQRLNDAVIDEFCGRTYDPDTPSRSRHLLTSPLFHIASLHNLVVPRLATGGAVIMNRGAFDAETVLALIERERVTNWGAVPTMAARLLEVADTDRFDLSSLTAFALASAPSSIALKGRLQETFAFARNALVDSYGLTEFSTAVSVATPLDIAAFPGTLGRPIITVDVEIRDPLGVPVADGVEGEVCVRSPFVMLGYWEDESATRAAIDSERWLRTGDHGVMEDGRLRLSGRRSDLILRGGENIYPTEIEQCLDEHPDVAECAVLGVAHPDLGQEVAAVVVLHPGAEVTPEQLGEFAAERLAYFKVPTQWRITDEVLPRNATGKIMRRRIQA</sequence>
<protein>
    <submittedName>
        <fullName evidence="5">Acyl--CoA ligase</fullName>
    </submittedName>
</protein>
<dbReference type="InterPro" id="IPR045851">
    <property type="entry name" value="AMP-bd_C_sf"/>
</dbReference>
<evidence type="ECO:0000259" key="3">
    <source>
        <dbReference type="Pfam" id="PF00501"/>
    </source>
</evidence>
<proteinExistence type="inferred from homology"/>
<evidence type="ECO:0000256" key="1">
    <source>
        <dbReference type="ARBA" id="ARBA00006432"/>
    </source>
</evidence>
<dbReference type="Gene3D" id="3.40.50.12780">
    <property type="entry name" value="N-terminal domain of ligase-like"/>
    <property type="match status" value="1"/>
</dbReference>
<dbReference type="Proteomes" id="UP000466307">
    <property type="component" value="Unassembled WGS sequence"/>
</dbReference>
<dbReference type="SUPFAM" id="SSF56801">
    <property type="entry name" value="Acetyl-CoA synthetase-like"/>
    <property type="match status" value="1"/>
</dbReference>
<dbReference type="GO" id="GO:0031956">
    <property type="term" value="F:medium-chain fatty acid-CoA ligase activity"/>
    <property type="evidence" value="ECO:0007669"/>
    <property type="project" value="TreeGrafter"/>
</dbReference>
<comment type="similarity">
    <text evidence="1">Belongs to the ATP-dependent AMP-binding enzyme family.</text>
</comment>
<dbReference type="InterPro" id="IPR025110">
    <property type="entry name" value="AMP-bd_C"/>
</dbReference>
<dbReference type="RefSeq" id="WP_059035987.1">
    <property type="nucleotide sequence ID" value="NZ_JAADZU010000008.1"/>
</dbReference>
<dbReference type="GO" id="GO:0006631">
    <property type="term" value="P:fatty acid metabolic process"/>
    <property type="evidence" value="ECO:0007669"/>
    <property type="project" value="TreeGrafter"/>
</dbReference>
<feature type="domain" description="AMP-binding enzyme C-terminal" evidence="4">
    <location>
        <begin position="469"/>
        <end position="545"/>
    </location>
</feature>
<gene>
    <name evidence="5" type="ORF">GYA93_04200</name>
</gene>
<feature type="domain" description="AMP-dependent synthetase/ligase" evidence="3">
    <location>
        <begin position="63"/>
        <end position="419"/>
    </location>
</feature>
<dbReference type="Pfam" id="PF13193">
    <property type="entry name" value="AMP-binding_C"/>
    <property type="match status" value="1"/>
</dbReference>